<dbReference type="InterPro" id="IPR011989">
    <property type="entry name" value="ARM-like"/>
</dbReference>
<dbReference type="Gene3D" id="2.130.10.10">
    <property type="entry name" value="YVTN repeat-like/Quinoprotein amine dehydrogenase"/>
    <property type="match status" value="1"/>
</dbReference>
<dbReference type="Proteomes" id="UP001360560">
    <property type="component" value="Unassembled WGS sequence"/>
</dbReference>
<evidence type="ECO:0000256" key="1">
    <source>
        <dbReference type="ARBA" id="ARBA00004496"/>
    </source>
</evidence>
<evidence type="ECO:0000256" key="3">
    <source>
        <dbReference type="ARBA" id="ARBA00022574"/>
    </source>
</evidence>
<dbReference type="GO" id="GO:0010992">
    <property type="term" value="P:ubiquitin recycling"/>
    <property type="evidence" value="ECO:0007669"/>
    <property type="project" value="TreeGrafter"/>
</dbReference>
<dbReference type="GeneID" id="90074190"/>
<name>A0AAV5QPF9_9ASCO</name>
<dbReference type="PANTHER" id="PTHR19849:SF0">
    <property type="entry name" value="PHOSPHOLIPASE A-2-ACTIVATING PROTEIN"/>
    <property type="match status" value="1"/>
</dbReference>
<evidence type="ECO:0000256" key="4">
    <source>
        <dbReference type="ARBA" id="ARBA00022737"/>
    </source>
</evidence>
<dbReference type="GO" id="GO:0005634">
    <property type="term" value="C:nucleus"/>
    <property type="evidence" value="ECO:0007669"/>
    <property type="project" value="TreeGrafter"/>
</dbReference>
<organism evidence="7 8">
    <name type="scientific">Saccharomycopsis crataegensis</name>
    <dbReference type="NCBI Taxonomy" id="43959"/>
    <lineage>
        <taxon>Eukaryota</taxon>
        <taxon>Fungi</taxon>
        <taxon>Dikarya</taxon>
        <taxon>Ascomycota</taxon>
        <taxon>Saccharomycotina</taxon>
        <taxon>Saccharomycetes</taxon>
        <taxon>Saccharomycopsidaceae</taxon>
        <taxon>Saccharomycopsis</taxon>
    </lineage>
</organism>
<dbReference type="InterPro" id="IPR020472">
    <property type="entry name" value="WD40_PAC1"/>
</dbReference>
<dbReference type="AlphaFoldDB" id="A0AAV5QPF9"/>
<keyword evidence="4" id="KW-0677">Repeat</keyword>
<dbReference type="PRINTS" id="PR00320">
    <property type="entry name" value="GPROTEINBRPT"/>
</dbReference>
<dbReference type="PROSITE" id="PS50082">
    <property type="entry name" value="WD_REPEATS_2"/>
    <property type="match status" value="3"/>
</dbReference>
<dbReference type="PROSITE" id="PS50294">
    <property type="entry name" value="WD_REPEATS_REGION"/>
    <property type="match status" value="1"/>
</dbReference>
<keyword evidence="8" id="KW-1185">Reference proteome</keyword>
<accession>A0AAV5QPF9</accession>
<dbReference type="InterPro" id="IPR019775">
    <property type="entry name" value="WD40_repeat_CS"/>
</dbReference>
<gene>
    <name evidence="7" type="ORF">DASC09_035400</name>
</gene>
<dbReference type="GO" id="GO:0005737">
    <property type="term" value="C:cytoplasm"/>
    <property type="evidence" value="ECO:0007669"/>
    <property type="project" value="UniProtKB-SubCell"/>
</dbReference>
<sequence>MAFKEYKLSAVLKGHDQDVKDLDSIDNDTIVSASRDAKVLVWKREKDGSWSSFLNFKSEKFINSTTIVNDNETVGKHLVVSGGQDSLITMTSLEGSVDNNTTNSGEDPWYSEPEFVLLGHEKNVCSLSSFANVANKNLIISSSWDGTAIVWENNSLKYKLVGHQASIWNAQFVSEDDFITCSADKTVKLWKGNELVKTYTGIHSDVIRSLVVLDQNTFISASNDATIKFVDMATGNVLKTLSGHNSFIYQIKLLDENTLISCGEDKSVKIWDISTGKALQTIFVPSISVWAVSILENKDIVVGGSDAFIRIFSSSPQRINEALNAELVSEIQNQSINPQQFQEIDSSKISSNDVLNVPGTKEGQTIMVKAPTGVIEAYQWSNFTWQKIGEVLGGAGTSSSNVASSGKKVEYQGKYYDFVFDVDVKEGQPPLKLPFNLNDNPYAAAEKFLADNELPMSYLQEVVDFILKNTQGISFEQSSGIPLNDPYADRNPAATFITFEAFKKPLIMKGIESYNSKIEDISDKLALSDLSEIGSLLENASLPANCAKLYDYTRSMIEKGELVGYDLLRIIIKNLEYNDEIEHNLYKALVIVDEDVISNGDAAKLVMIGRCVCNLLANNSRNEKKFGKNILNPKKLDVFYRNKVLNNTDVKDSVKVKLSSTIDALKNNLQLI</sequence>
<feature type="repeat" description="WD" evidence="5">
    <location>
        <begin position="12"/>
        <end position="43"/>
    </location>
</feature>
<dbReference type="PROSITE" id="PS51394">
    <property type="entry name" value="PFU"/>
    <property type="match status" value="1"/>
</dbReference>
<dbReference type="InterPro" id="IPR001680">
    <property type="entry name" value="WD40_rpt"/>
</dbReference>
<comment type="subcellular location">
    <subcellularLocation>
        <location evidence="1">Cytoplasm</location>
    </subcellularLocation>
</comment>
<dbReference type="Pfam" id="PF00400">
    <property type="entry name" value="WD40"/>
    <property type="match status" value="4"/>
</dbReference>
<dbReference type="Pfam" id="PF08324">
    <property type="entry name" value="PUL"/>
    <property type="match status" value="1"/>
</dbReference>
<feature type="repeat" description="WD" evidence="5">
    <location>
        <begin position="241"/>
        <end position="281"/>
    </location>
</feature>
<evidence type="ECO:0000256" key="5">
    <source>
        <dbReference type="PROSITE-ProRule" id="PRU00221"/>
    </source>
</evidence>
<feature type="repeat" description="WD" evidence="5">
    <location>
        <begin position="160"/>
        <end position="191"/>
    </location>
</feature>
<dbReference type="EMBL" id="BTFZ01000011">
    <property type="protein sequence ID" value="GMM36215.1"/>
    <property type="molecule type" value="Genomic_DNA"/>
</dbReference>
<dbReference type="PROSITE" id="PS00678">
    <property type="entry name" value="WD_REPEATS_1"/>
    <property type="match status" value="1"/>
</dbReference>
<evidence type="ECO:0000256" key="2">
    <source>
        <dbReference type="ARBA" id="ARBA00022490"/>
    </source>
</evidence>
<dbReference type="CDD" id="cd00200">
    <property type="entry name" value="WD40"/>
    <property type="match status" value="1"/>
</dbReference>
<evidence type="ECO:0000313" key="8">
    <source>
        <dbReference type="Proteomes" id="UP001360560"/>
    </source>
</evidence>
<dbReference type="InterPro" id="IPR038122">
    <property type="entry name" value="PFU_sf"/>
</dbReference>
<evidence type="ECO:0000313" key="7">
    <source>
        <dbReference type="EMBL" id="GMM36215.1"/>
    </source>
</evidence>
<dbReference type="GO" id="GO:0043161">
    <property type="term" value="P:proteasome-mediated ubiquitin-dependent protein catabolic process"/>
    <property type="evidence" value="ECO:0007669"/>
    <property type="project" value="TreeGrafter"/>
</dbReference>
<dbReference type="SUPFAM" id="SSF50978">
    <property type="entry name" value="WD40 repeat-like"/>
    <property type="match status" value="1"/>
</dbReference>
<dbReference type="RefSeq" id="XP_064853211.1">
    <property type="nucleotide sequence ID" value="XM_064997139.1"/>
</dbReference>
<evidence type="ECO:0000259" key="6">
    <source>
        <dbReference type="PROSITE" id="PS51394"/>
    </source>
</evidence>
<proteinExistence type="predicted"/>
<dbReference type="SMART" id="SM00320">
    <property type="entry name" value="WD40"/>
    <property type="match status" value="6"/>
</dbReference>
<dbReference type="InterPro" id="IPR015155">
    <property type="entry name" value="PFU"/>
</dbReference>
<dbReference type="GO" id="GO:0043130">
    <property type="term" value="F:ubiquitin binding"/>
    <property type="evidence" value="ECO:0007669"/>
    <property type="project" value="TreeGrafter"/>
</dbReference>
<dbReference type="InterPro" id="IPR015943">
    <property type="entry name" value="WD40/YVTN_repeat-like_dom_sf"/>
</dbReference>
<keyword evidence="2" id="KW-0963">Cytoplasm</keyword>
<dbReference type="Gene3D" id="1.25.10.10">
    <property type="entry name" value="Leucine-rich Repeat Variant"/>
    <property type="match status" value="1"/>
</dbReference>
<feature type="domain" description="PFU" evidence="6">
    <location>
        <begin position="377"/>
        <end position="480"/>
    </location>
</feature>
<reference evidence="7 8" key="1">
    <citation type="journal article" date="2023" name="Elife">
        <title>Identification of key yeast species and microbe-microbe interactions impacting larval growth of Drosophila in the wild.</title>
        <authorList>
            <person name="Mure A."/>
            <person name="Sugiura Y."/>
            <person name="Maeda R."/>
            <person name="Honda K."/>
            <person name="Sakurai N."/>
            <person name="Takahashi Y."/>
            <person name="Watada M."/>
            <person name="Katoh T."/>
            <person name="Gotoh A."/>
            <person name="Gotoh Y."/>
            <person name="Taniguchi I."/>
            <person name="Nakamura K."/>
            <person name="Hayashi T."/>
            <person name="Katayama T."/>
            <person name="Uemura T."/>
            <person name="Hattori Y."/>
        </authorList>
    </citation>
    <scope>NUCLEOTIDE SEQUENCE [LARGE SCALE GENOMIC DNA]</scope>
    <source>
        <strain evidence="7 8">SC-9</strain>
    </source>
</reference>
<dbReference type="Pfam" id="PF09070">
    <property type="entry name" value="PFU"/>
    <property type="match status" value="1"/>
</dbReference>
<dbReference type="Gene3D" id="3.10.20.870">
    <property type="entry name" value="PFU (PLAA family ubiquitin binding), C-terminal domain"/>
    <property type="match status" value="1"/>
</dbReference>
<protein>
    <submittedName>
        <fullName evidence="7">Doa1 protein</fullName>
    </submittedName>
</protein>
<keyword evidence="3 5" id="KW-0853">WD repeat</keyword>
<comment type="caution">
    <text evidence="7">The sequence shown here is derived from an EMBL/GenBank/DDBJ whole genome shotgun (WGS) entry which is preliminary data.</text>
</comment>
<dbReference type="InterPro" id="IPR036322">
    <property type="entry name" value="WD40_repeat_dom_sf"/>
</dbReference>
<dbReference type="InterPro" id="IPR013535">
    <property type="entry name" value="PUL_dom"/>
</dbReference>
<dbReference type="PANTHER" id="PTHR19849">
    <property type="entry name" value="PHOSPHOLIPASE A-2-ACTIVATING PROTEIN"/>
    <property type="match status" value="1"/>
</dbReference>